<name>A0ABV0A6E9_9FLAO</name>
<evidence type="ECO:0000313" key="1">
    <source>
        <dbReference type="EMBL" id="MEN3322527.1"/>
    </source>
</evidence>
<keyword evidence="2" id="KW-1185">Reference proteome</keyword>
<dbReference type="RefSeq" id="WP_346240074.1">
    <property type="nucleotide sequence ID" value="NZ_JAZHYP010000001.1"/>
</dbReference>
<evidence type="ECO:0000313" key="2">
    <source>
        <dbReference type="Proteomes" id="UP001416393"/>
    </source>
</evidence>
<organism evidence="1 2">
    <name type="scientific">Mariniflexile soesokkakense</name>
    <dbReference type="NCBI Taxonomy" id="1343160"/>
    <lineage>
        <taxon>Bacteria</taxon>
        <taxon>Pseudomonadati</taxon>
        <taxon>Bacteroidota</taxon>
        <taxon>Flavobacteriia</taxon>
        <taxon>Flavobacteriales</taxon>
        <taxon>Flavobacteriaceae</taxon>
        <taxon>Mariniflexile</taxon>
    </lineage>
</organism>
<sequence>MNKQFPNPEEWIVVLGSGASINYLPKNLKKWTNKTRARIAINKYGAFYEKAGIIPTDIYFHDFHDKTSEYFFYKTINRTKNTATTYYVSPVTKDFITKSFFYFIYLFLRYLIILNKSFFEKVSRRTVKPFSKKSHDRIRAYLYDSKERKPLLLNKHNKVYYIKVHYLWDLDNTWANTLNEELFHFRGSLTSVLNLVSIKYPKLNILMLGVDLNTKEYFFDEELEALFTKTGLGYDWSQSFMNNSGKHYSAAVDSGVTIFDRFDYVVDCLHKSENQIFAYPNENVAIFNGLVDSFE</sequence>
<comment type="caution">
    <text evidence="1">The sequence shown here is derived from an EMBL/GenBank/DDBJ whole genome shotgun (WGS) entry which is preliminary data.</text>
</comment>
<proteinExistence type="predicted"/>
<reference evidence="1 2" key="1">
    <citation type="submission" date="2024-01" db="EMBL/GenBank/DDBJ databases">
        <title>Mariniflexile litorale sp. nov., isolated from the shallow sediments of the Sea of Japan.</title>
        <authorList>
            <person name="Romanenko L."/>
            <person name="Bystritskaya E."/>
            <person name="Isaeva M."/>
        </authorList>
    </citation>
    <scope>NUCLEOTIDE SEQUENCE [LARGE SCALE GENOMIC DNA]</scope>
    <source>
        <strain evidence="1 2">KCTC 32427</strain>
    </source>
</reference>
<protein>
    <recommendedName>
        <fullName evidence="3">SIR2-like domain-containing protein</fullName>
    </recommendedName>
</protein>
<gene>
    <name evidence="1" type="ORF">VP395_02190</name>
</gene>
<evidence type="ECO:0008006" key="3">
    <source>
        <dbReference type="Google" id="ProtNLM"/>
    </source>
</evidence>
<dbReference type="Proteomes" id="UP001416393">
    <property type="component" value="Unassembled WGS sequence"/>
</dbReference>
<accession>A0ABV0A6E9</accession>
<dbReference type="EMBL" id="JAZHYP010000001">
    <property type="protein sequence ID" value="MEN3322527.1"/>
    <property type="molecule type" value="Genomic_DNA"/>
</dbReference>